<reference evidence="3" key="1">
    <citation type="journal article" date="2019" name="Int. J. Syst. Evol. Microbiol.">
        <title>The Global Catalogue of Microorganisms (GCM) 10K type strain sequencing project: providing services to taxonomists for standard genome sequencing and annotation.</title>
        <authorList>
            <consortium name="The Broad Institute Genomics Platform"/>
            <consortium name="The Broad Institute Genome Sequencing Center for Infectious Disease"/>
            <person name="Wu L."/>
            <person name="Ma J."/>
        </authorList>
    </citation>
    <scope>NUCLEOTIDE SEQUENCE [LARGE SCALE GENOMIC DNA]</scope>
    <source>
        <strain evidence="3">KCTC 23314</strain>
    </source>
</reference>
<dbReference type="InterPro" id="IPR001466">
    <property type="entry name" value="Beta-lactam-related"/>
</dbReference>
<sequence>MARLNAPALTQLNQVLQQHVDAGLLPGAVVLVGQGGQVAHQAALGRLDPAGQQAMPADAIFRIYSMTKPIVSLAALMLAEQGRLSLADPITRWLPQFAETPVGVERDGALVLERALRPPTVHDLLRHTAGFTYEFLGNSAVQRQYQAAGLADTGRTNAGLCDALARLPYSAQPGSCWQYSRATDVLGALLEVVAGEPLGTLLQRLILGPLGMVDTGFSVPPAQQHRIAEPFALCPETGQNVVMLDARRAPAFESGGGGLVSTAADYLRFVQLLRNQGRVEGAGGERLVARKTIEWMVADHLGSIPVAGELLAPGHGFGLGVAVRTAPGLVAQPGSPGMYFWSGIGGTFFFVDPAEDVFAVLLAQTPNQRIFFRNLFRHLVYAAIE</sequence>
<dbReference type="Gene3D" id="3.40.710.10">
    <property type="entry name" value="DD-peptidase/beta-lactamase superfamily"/>
    <property type="match status" value="1"/>
</dbReference>
<feature type="domain" description="Beta-lactamase-related" evidence="1">
    <location>
        <begin position="12"/>
        <end position="367"/>
    </location>
</feature>
<dbReference type="RefSeq" id="WP_189689719.1">
    <property type="nucleotide sequence ID" value="NZ_BMYK01000023.1"/>
</dbReference>
<dbReference type="PANTHER" id="PTHR43283">
    <property type="entry name" value="BETA-LACTAMASE-RELATED"/>
    <property type="match status" value="1"/>
</dbReference>
<accession>A0ABQ3G990</accession>
<evidence type="ECO:0000313" key="3">
    <source>
        <dbReference type="Proteomes" id="UP000626210"/>
    </source>
</evidence>
<protein>
    <submittedName>
        <fullName evidence="2">Serine hydrolase</fullName>
    </submittedName>
</protein>
<proteinExistence type="predicted"/>
<keyword evidence="2" id="KW-0378">Hydrolase</keyword>
<evidence type="ECO:0000313" key="2">
    <source>
        <dbReference type="EMBL" id="GHC96960.1"/>
    </source>
</evidence>
<dbReference type="SUPFAM" id="SSF56601">
    <property type="entry name" value="beta-lactamase/transpeptidase-like"/>
    <property type="match status" value="1"/>
</dbReference>
<dbReference type="Proteomes" id="UP000626210">
    <property type="component" value="Unassembled WGS sequence"/>
</dbReference>
<dbReference type="EMBL" id="BMYK01000023">
    <property type="protein sequence ID" value="GHC96960.1"/>
    <property type="molecule type" value="Genomic_DNA"/>
</dbReference>
<organism evidence="2 3">
    <name type="scientific">Pseudorhodoferax aquiterrae</name>
    <dbReference type="NCBI Taxonomy" id="747304"/>
    <lineage>
        <taxon>Bacteria</taxon>
        <taxon>Pseudomonadati</taxon>
        <taxon>Pseudomonadota</taxon>
        <taxon>Betaproteobacteria</taxon>
        <taxon>Burkholderiales</taxon>
        <taxon>Comamonadaceae</taxon>
    </lineage>
</organism>
<dbReference type="InterPro" id="IPR012338">
    <property type="entry name" value="Beta-lactam/transpept-like"/>
</dbReference>
<comment type="caution">
    <text evidence="2">The sequence shown here is derived from an EMBL/GenBank/DDBJ whole genome shotgun (WGS) entry which is preliminary data.</text>
</comment>
<dbReference type="PANTHER" id="PTHR43283:SF3">
    <property type="entry name" value="BETA-LACTAMASE FAMILY PROTEIN (AFU_ORTHOLOGUE AFUA_5G07500)"/>
    <property type="match status" value="1"/>
</dbReference>
<dbReference type="InterPro" id="IPR050789">
    <property type="entry name" value="Diverse_Enzym_Activities"/>
</dbReference>
<keyword evidence="3" id="KW-1185">Reference proteome</keyword>
<name>A0ABQ3G990_9BURK</name>
<evidence type="ECO:0000259" key="1">
    <source>
        <dbReference type="Pfam" id="PF00144"/>
    </source>
</evidence>
<gene>
    <name evidence="2" type="ORF">GCM10007320_51320</name>
</gene>
<dbReference type="GO" id="GO:0016787">
    <property type="term" value="F:hydrolase activity"/>
    <property type="evidence" value="ECO:0007669"/>
    <property type="project" value="UniProtKB-KW"/>
</dbReference>
<dbReference type="Pfam" id="PF00144">
    <property type="entry name" value="Beta-lactamase"/>
    <property type="match status" value="1"/>
</dbReference>